<dbReference type="Proteomes" id="UP000245910">
    <property type="component" value="Chromosome II"/>
</dbReference>
<protein>
    <submittedName>
        <fullName evidence="1">Uncharacterized protein</fullName>
    </submittedName>
</protein>
<keyword evidence="2" id="KW-1185">Reference proteome</keyword>
<accession>A0A2L2T942</accession>
<sequence>MPIPSIVVISDYLPTPDISSWTGNLDLQKVPVSYGRRIQRARELCTAVSSQAES</sequence>
<organism evidence="1 2">
    <name type="scientific">Fusarium venenatum</name>
    <dbReference type="NCBI Taxonomy" id="56646"/>
    <lineage>
        <taxon>Eukaryota</taxon>
        <taxon>Fungi</taxon>
        <taxon>Dikarya</taxon>
        <taxon>Ascomycota</taxon>
        <taxon>Pezizomycotina</taxon>
        <taxon>Sordariomycetes</taxon>
        <taxon>Hypocreomycetidae</taxon>
        <taxon>Hypocreales</taxon>
        <taxon>Nectriaceae</taxon>
        <taxon>Fusarium</taxon>
    </lineage>
</organism>
<dbReference type="AlphaFoldDB" id="A0A2L2T942"/>
<reference evidence="2" key="1">
    <citation type="submission" date="2014-10" db="EMBL/GenBank/DDBJ databases">
        <authorList>
            <person name="King R."/>
        </authorList>
    </citation>
    <scope>NUCLEOTIDE SEQUENCE [LARGE SCALE GENOMIC DNA]</scope>
    <source>
        <strain evidence="2">A3/5</strain>
    </source>
</reference>
<evidence type="ECO:0000313" key="1">
    <source>
        <dbReference type="EMBL" id="CEI60777.1"/>
    </source>
</evidence>
<dbReference type="EMBL" id="LN649230">
    <property type="protein sequence ID" value="CEI60777.1"/>
    <property type="molecule type" value="Genomic_DNA"/>
</dbReference>
<proteinExistence type="predicted"/>
<evidence type="ECO:0000313" key="2">
    <source>
        <dbReference type="Proteomes" id="UP000245910"/>
    </source>
</evidence>
<name>A0A2L2T942_9HYPO</name>